<keyword evidence="2" id="KW-1185">Reference proteome</keyword>
<organism evidence="1 2">
    <name type="scientific">Pluteus cervinus</name>
    <dbReference type="NCBI Taxonomy" id="181527"/>
    <lineage>
        <taxon>Eukaryota</taxon>
        <taxon>Fungi</taxon>
        <taxon>Dikarya</taxon>
        <taxon>Basidiomycota</taxon>
        <taxon>Agaricomycotina</taxon>
        <taxon>Agaricomycetes</taxon>
        <taxon>Agaricomycetidae</taxon>
        <taxon>Agaricales</taxon>
        <taxon>Pluteineae</taxon>
        <taxon>Pluteaceae</taxon>
        <taxon>Pluteus</taxon>
    </lineage>
</organism>
<protein>
    <submittedName>
        <fullName evidence="1">Alpha/beta-hydrolase</fullName>
    </submittedName>
</protein>
<dbReference type="Proteomes" id="UP000308600">
    <property type="component" value="Unassembled WGS sequence"/>
</dbReference>
<name>A0ACD3AGG7_9AGAR</name>
<evidence type="ECO:0000313" key="1">
    <source>
        <dbReference type="EMBL" id="TFK64704.1"/>
    </source>
</evidence>
<accession>A0ACD3AGG7</accession>
<sequence>MSPQGDNLPTIFDTATCVRKGLFNVSKHRKESPELLESHALYYEQHGKGTKFKVFFIMGLNTNCFGWEQQVKHFGKSDEHTVIVFDNRGVGNSGYPRGPYSTSGMAEDAIALLDYIGWTAERDIHVVGISLGGMIAQELVHRISDRIASLTLAVTTPGGWFFNNFPPWTGVWYLSRLMFTSKIEAKVPLALELVFPQRWLEEKAENDPHGRTNRQVQTEGYLRRMAMARPQQFLGHISQMAAGLTHYVSKERLQHIGRSIPKITIVTGDHDNLILPQHSKDIAACIPQAEFVEWEGTGHSIIHQRPVWFNTLVEKTIREGAERCKTL</sequence>
<evidence type="ECO:0000313" key="2">
    <source>
        <dbReference type="Proteomes" id="UP000308600"/>
    </source>
</evidence>
<dbReference type="EMBL" id="ML208464">
    <property type="protein sequence ID" value="TFK64704.1"/>
    <property type="molecule type" value="Genomic_DNA"/>
</dbReference>
<proteinExistence type="predicted"/>
<gene>
    <name evidence="1" type="ORF">BDN72DRAFT_846324</name>
</gene>
<reference evidence="1 2" key="1">
    <citation type="journal article" date="2019" name="Nat. Ecol. Evol.">
        <title>Megaphylogeny resolves global patterns of mushroom evolution.</title>
        <authorList>
            <person name="Varga T."/>
            <person name="Krizsan K."/>
            <person name="Foldi C."/>
            <person name="Dima B."/>
            <person name="Sanchez-Garcia M."/>
            <person name="Sanchez-Ramirez S."/>
            <person name="Szollosi G.J."/>
            <person name="Szarkandi J.G."/>
            <person name="Papp V."/>
            <person name="Albert L."/>
            <person name="Andreopoulos W."/>
            <person name="Angelini C."/>
            <person name="Antonin V."/>
            <person name="Barry K.W."/>
            <person name="Bougher N.L."/>
            <person name="Buchanan P."/>
            <person name="Buyck B."/>
            <person name="Bense V."/>
            <person name="Catcheside P."/>
            <person name="Chovatia M."/>
            <person name="Cooper J."/>
            <person name="Damon W."/>
            <person name="Desjardin D."/>
            <person name="Finy P."/>
            <person name="Geml J."/>
            <person name="Haridas S."/>
            <person name="Hughes K."/>
            <person name="Justo A."/>
            <person name="Karasinski D."/>
            <person name="Kautmanova I."/>
            <person name="Kiss B."/>
            <person name="Kocsube S."/>
            <person name="Kotiranta H."/>
            <person name="LaButti K.M."/>
            <person name="Lechner B.E."/>
            <person name="Liimatainen K."/>
            <person name="Lipzen A."/>
            <person name="Lukacs Z."/>
            <person name="Mihaltcheva S."/>
            <person name="Morgado L.N."/>
            <person name="Niskanen T."/>
            <person name="Noordeloos M.E."/>
            <person name="Ohm R.A."/>
            <person name="Ortiz-Santana B."/>
            <person name="Ovrebo C."/>
            <person name="Racz N."/>
            <person name="Riley R."/>
            <person name="Savchenko A."/>
            <person name="Shiryaev A."/>
            <person name="Soop K."/>
            <person name="Spirin V."/>
            <person name="Szebenyi C."/>
            <person name="Tomsovsky M."/>
            <person name="Tulloss R.E."/>
            <person name="Uehling J."/>
            <person name="Grigoriev I.V."/>
            <person name="Vagvolgyi C."/>
            <person name="Papp T."/>
            <person name="Martin F.M."/>
            <person name="Miettinen O."/>
            <person name="Hibbett D.S."/>
            <person name="Nagy L.G."/>
        </authorList>
    </citation>
    <scope>NUCLEOTIDE SEQUENCE [LARGE SCALE GENOMIC DNA]</scope>
    <source>
        <strain evidence="1 2">NL-1719</strain>
    </source>
</reference>